<comment type="caution">
    <text evidence="4">The sequence shown here is derived from an EMBL/GenBank/DDBJ whole genome shotgun (WGS) entry which is preliminary data.</text>
</comment>
<evidence type="ECO:0000313" key="4">
    <source>
        <dbReference type="EMBL" id="MEV4679486.1"/>
    </source>
</evidence>
<feature type="domain" description="DUF7737" evidence="3">
    <location>
        <begin position="728"/>
        <end position="830"/>
    </location>
</feature>
<feature type="domain" description="DUF4132" evidence="2">
    <location>
        <begin position="405"/>
        <end position="580"/>
    </location>
</feature>
<protein>
    <submittedName>
        <fullName evidence="4">DUF4132 domain-containing protein</fullName>
    </submittedName>
</protein>
<evidence type="ECO:0000259" key="3">
    <source>
        <dbReference type="Pfam" id="PF24879"/>
    </source>
</evidence>
<accession>A0ABV3HLQ6</accession>
<keyword evidence="5" id="KW-1185">Reference proteome</keyword>
<dbReference type="RefSeq" id="WP_364586774.1">
    <property type="nucleotide sequence ID" value="NZ_JBFAQK010000001.1"/>
</dbReference>
<feature type="region of interest" description="Disordered" evidence="1">
    <location>
        <begin position="648"/>
        <end position="668"/>
    </location>
</feature>
<proteinExistence type="predicted"/>
<dbReference type="InterPro" id="IPR056639">
    <property type="entry name" value="DUF7737"/>
</dbReference>
<dbReference type="Pfam" id="PF13569">
    <property type="entry name" value="DUF4132"/>
    <property type="match status" value="1"/>
</dbReference>
<evidence type="ECO:0000313" key="5">
    <source>
        <dbReference type="Proteomes" id="UP001552521"/>
    </source>
</evidence>
<gene>
    <name evidence="4" type="ORF">AB0K36_01615</name>
</gene>
<organism evidence="4 5">
    <name type="scientific">Streptomyces kurssanovii</name>
    <dbReference type="NCBI Taxonomy" id="67312"/>
    <lineage>
        <taxon>Bacteria</taxon>
        <taxon>Bacillati</taxon>
        <taxon>Actinomycetota</taxon>
        <taxon>Actinomycetes</taxon>
        <taxon>Kitasatosporales</taxon>
        <taxon>Streptomycetaceae</taxon>
        <taxon>Streptomyces</taxon>
    </lineage>
</organism>
<evidence type="ECO:0000259" key="2">
    <source>
        <dbReference type="Pfam" id="PF13569"/>
    </source>
</evidence>
<dbReference type="Proteomes" id="UP001552521">
    <property type="component" value="Unassembled WGS sequence"/>
</dbReference>
<feature type="compositionally biased region" description="Basic and acidic residues" evidence="1">
    <location>
        <begin position="654"/>
        <end position="666"/>
    </location>
</feature>
<reference evidence="4 5" key="1">
    <citation type="submission" date="2024-06" db="EMBL/GenBank/DDBJ databases">
        <title>The Natural Products Discovery Center: Release of the First 8490 Sequenced Strains for Exploring Actinobacteria Biosynthetic Diversity.</title>
        <authorList>
            <person name="Kalkreuter E."/>
            <person name="Kautsar S.A."/>
            <person name="Yang D."/>
            <person name="Bader C.D."/>
            <person name="Teijaro C.N."/>
            <person name="Fluegel L."/>
            <person name="Davis C.M."/>
            <person name="Simpson J.R."/>
            <person name="Lauterbach L."/>
            <person name="Steele A.D."/>
            <person name="Gui C."/>
            <person name="Meng S."/>
            <person name="Li G."/>
            <person name="Viehrig K."/>
            <person name="Ye F."/>
            <person name="Su P."/>
            <person name="Kiefer A.F."/>
            <person name="Nichols A."/>
            <person name="Cepeda A.J."/>
            <person name="Yan W."/>
            <person name="Fan B."/>
            <person name="Jiang Y."/>
            <person name="Adhikari A."/>
            <person name="Zheng C.-J."/>
            <person name="Schuster L."/>
            <person name="Cowan T.M."/>
            <person name="Smanski M.J."/>
            <person name="Chevrette M.G."/>
            <person name="De Carvalho L.P.S."/>
            <person name="Shen B."/>
        </authorList>
    </citation>
    <scope>NUCLEOTIDE SEQUENCE [LARGE SCALE GENOMIC DNA]</scope>
    <source>
        <strain evidence="4 5">NPDC049344</strain>
    </source>
</reference>
<dbReference type="Pfam" id="PF24879">
    <property type="entry name" value="DUF7737"/>
    <property type="match status" value="1"/>
</dbReference>
<evidence type="ECO:0000256" key="1">
    <source>
        <dbReference type="SAM" id="MobiDB-lite"/>
    </source>
</evidence>
<dbReference type="EMBL" id="JBFAQK010000001">
    <property type="protein sequence ID" value="MEV4679486.1"/>
    <property type="molecule type" value="Genomic_DNA"/>
</dbReference>
<name>A0ABV3HLQ6_9ACTN</name>
<sequence>MATTTQEHDAVRRVETRIADGDMSALARDLVRIGTLAGNRWDGERARIPQLIGDLATDRRKRLADALVRRYQDGTDTEDVRGVVMTLAGIAGRGLPEGQLSVERLRRIDELRTAYSLHTYAELVSLARGELDAGRSLPGPFIALLRRTMTDTYAHSPELAVLLKGIEDPLLNPGEAWADKALADAERLGDAGRRLLKHLRTATSARPTAKWQQAAAALIDEIGPGELQRAVLGWLELTGAPRTLTLYTRPGWPDHNALFDPCNTDALRGAAWLAAQLPASPDITRALGALVETALRKVPGIGPRAPKIAGAGVTALSAATGEAALAELARLSVKVTYKGTLKQLGTALDARPEAMGLRREDIEELAVPAYGLTDVGRGEQPLGDTTAVLVVHGGKAALTWRMAAGKELKSPPAAVRRGFPGEVKRLRAAAKDIDKMLTACSERLDRQFLARRSWTYQAWRERLLDHPLAGTVARRLVWLVGGTPAAFDGTDLRTVDGDPVCAASTAPVELWHPVGRPTAEVAAWREWLETKQVTQPFKQAHREVYPLTDAERATGTYSNRFAGHVLRQHQFNALAAVRGWTARLRLCVDDSYPPACRELPEWGLRAEYWVEGIGGREDGDLTGAGAYTRISTDQVRFHRLGAPVNRAHAGGGEYRSDRRGSHRGEVDEPVPLTEIPDLVLSEVLRDVDLFVGVASIGNDPSWQDGGPGGRHRDYWTSYGFGELSETAATRRDLLARLVPRLAIADRCTVDGRFLRVRGDRHEYRVHLGSGNVLIDPHERYLCIVPQAGAATAEPGCLPFEGDRMISVILSKAMLLARDTEITDPTILSQL</sequence>
<dbReference type="InterPro" id="IPR025406">
    <property type="entry name" value="DUF4132"/>
</dbReference>